<keyword evidence="1" id="KW-1133">Transmembrane helix</keyword>
<feature type="transmembrane region" description="Helical" evidence="1">
    <location>
        <begin position="50"/>
        <end position="80"/>
    </location>
</feature>
<evidence type="ECO:0000256" key="1">
    <source>
        <dbReference type="SAM" id="Phobius"/>
    </source>
</evidence>
<comment type="caution">
    <text evidence="2">The sequence shown here is derived from an EMBL/GenBank/DDBJ whole genome shotgun (WGS) entry which is preliminary data.</text>
</comment>
<dbReference type="Proteomes" id="UP000617402">
    <property type="component" value="Unassembled WGS sequence"/>
</dbReference>
<keyword evidence="3" id="KW-1185">Reference proteome</keyword>
<evidence type="ECO:0000313" key="3">
    <source>
        <dbReference type="Proteomes" id="UP000617402"/>
    </source>
</evidence>
<dbReference type="RefSeq" id="WP_188041306.1">
    <property type="nucleotide sequence ID" value="NZ_JACVHF010000020.1"/>
</dbReference>
<keyword evidence="1" id="KW-0812">Transmembrane</keyword>
<gene>
    <name evidence="2" type="ORF">H1S01_15400</name>
</gene>
<sequence length="92" mass="9998">MSQSKTPPRKRILPTTGRERLKTPLRGYMPRVEIIDEAETPIAKPNLSRVLVYAAGILLISLAMVLLTSIVGSLILRLFYSLTSGGGSSSPM</sequence>
<proteinExistence type="predicted"/>
<name>A0ABR7T8E0_HELCL</name>
<organism evidence="2 3">
    <name type="scientific">Heliobacterium chlorum</name>
    <dbReference type="NCBI Taxonomy" id="2698"/>
    <lineage>
        <taxon>Bacteria</taxon>
        <taxon>Bacillati</taxon>
        <taxon>Bacillota</taxon>
        <taxon>Clostridia</taxon>
        <taxon>Eubacteriales</taxon>
        <taxon>Heliobacteriaceae</taxon>
        <taxon>Heliobacterium</taxon>
    </lineage>
</organism>
<keyword evidence="1" id="KW-0472">Membrane</keyword>
<dbReference type="EMBL" id="JACVHF010000020">
    <property type="protein sequence ID" value="MBC9785871.1"/>
    <property type="molecule type" value="Genomic_DNA"/>
</dbReference>
<accession>A0ABR7T8E0</accession>
<reference evidence="2 3" key="1">
    <citation type="submission" date="2020-07" db="EMBL/GenBank/DDBJ databases">
        <title>Draft whole-genome sequence of Heliobacterium chlorum DSM 3682, type strain.</title>
        <authorList>
            <person name="Kyndt J.A."/>
            <person name="Meyer T.E."/>
            <person name="Imhoff J.F."/>
        </authorList>
    </citation>
    <scope>NUCLEOTIDE SEQUENCE [LARGE SCALE GENOMIC DNA]</scope>
    <source>
        <strain evidence="2 3">DSM 3682</strain>
    </source>
</reference>
<evidence type="ECO:0000313" key="2">
    <source>
        <dbReference type="EMBL" id="MBC9785871.1"/>
    </source>
</evidence>
<protein>
    <submittedName>
        <fullName evidence="2">Uncharacterized protein</fullName>
    </submittedName>
</protein>